<organism evidence="1 2">
    <name type="scientific">Limosilactobacillus reuteri</name>
    <name type="common">Lactobacillus reuteri</name>
    <dbReference type="NCBI Taxonomy" id="1598"/>
    <lineage>
        <taxon>Bacteria</taxon>
        <taxon>Bacillati</taxon>
        <taxon>Bacillota</taxon>
        <taxon>Bacilli</taxon>
        <taxon>Lactobacillales</taxon>
        <taxon>Lactobacillaceae</taxon>
        <taxon>Limosilactobacillus</taxon>
    </lineage>
</organism>
<protein>
    <submittedName>
        <fullName evidence="1">Uncharacterized protein</fullName>
    </submittedName>
</protein>
<gene>
    <name evidence="1" type="ORF">HHK02_01155</name>
</gene>
<accession>A0A7L6BIB6</accession>
<dbReference type="AlphaFoldDB" id="A0A7L6BIB6"/>
<sequence length="58" mass="6766">MLATEFKERIEQMSRGQVEVTVLENDDVLIRPAIDWNSVPDFVRNVFLEYLGIIKNGR</sequence>
<dbReference type="EMBL" id="CP059275">
    <property type="protein sequence ID" value="QLQ61972.1"/>
    <property type="molecule type" value="Genomic_DNA"/>
</dbReference>
<proteinExistence type="predicted"/>
<dbReference type="Proteomes" id="UP000510868">
    <property type="component" value="Chromosome"/>
</dbReference>
<evidence type="ECO:0000313" key="2">
    <source>
        <dbReference type="Proteomes" id="UP000510868"/>
    </source>
</evidence>
<reference evidence="1 2" key="1">
    <citation type="submission" date="2020-07" db="EMBL/GenBank/DDBJ databases">
        <title>Genome sequence of Lactobacillus reuteri CNEI-KCA3 isolated from the faeces of a reared-broiler chicken, South-East Nigeria, reveals presence of CRISPR arrays.</title>
        <authorList>
            <person name="Anukam K.C."/>
            <person name="Ibezim C.N."/>
            <person name="BeecK W.V."/>
            <person name="Allonsius C."/>
            <person name="Broek M.D."/>
            <person name="Tuyaerts I."/>
            <person name="Attama A."/>
            <person name="Esimone C.O."/>
            <person name="Lebeer S."/>
        </authorList>
    </citation>
    <scope>NUCLEOTIDE SEQUENCE [LARGE SCALE GENOMIC DNA]</scope>
    <source>
        <strain evidence="1 2">CNEI-KCA3</strain>
    </source>
</reference>
<evidence type="ECO:0000313" key="1">
    <source>
        <dbReference type="EMBL" id="QLQ61972.1"/>
    </source>
</evidence>
<name>A0A7L6BIB6_LIMRT</name>
<dbReference type="RefSeq" id="WP_181462618.1">
    <property type="nucleotide sequence ID" value="NZ_CP059275.1"/>
</dbReference>